<comment type="caution">
    <text evidence="3">The sequence shown here is derived from an EMBL/GenBank/DDBJ whole genome shotgun (WGS) entry which is preliminary data.</text>
</comment>
<reference evidence="3 4" key="1">
    <citation type="journal article" date="2018" name="BMC Genomics">
        <title>Genomic comparison of Trypanosoma conorhini and Trypanosoma rangeli to Trypanosoma cruzi strains of high and low virulence.</title>
        <authorList>
            <person name="Bradwell K.R."/>
            <person name="Koparde V.N."/>
            <person name="Matveyev A.V."/>
            <person name="Serrano M.G."/>
            <person name="Alves J.M."/>
            <person name="Parikh H."/>
            <person name="Huang B."/>
            <person name="Lee V."/>
            <person name="Espinosa-Alvarez O."/>
            <person name="Ortiz P.A."/>
            <person name="Costa-Martins A.G."/>
            <person name="Teixeira M.M."/>
            <person name="Buck G.A."/>
        </authorList>
    </citation>
    <scope>NUCLEOTIDE SEQUENCE [LARGE SCALE GENOMIC DNA]</scope>
    <source>
        <strain evidence="3 4">025E</strain>
    </source>
</reference>
<dbReference type="Proteomes" id="UP000284403">
    <property type="component" value="Unassembled WGS sequence"/>
</dbReference>
<keyword evidence="2" id="KW-1133">Transmembrane helix</keyword>
<feature type="region of interest" description="Disordered" evidence="1">
    <location>
        <begin position="84"/>
        <end position="116"/>
    </location>
</feature>
<protein>
    <submittedName>
        <fullName evidence="3">Uncharacterized protein</fullName>
    </submittedName>
</protein>
<gene>
    <name evidence="3" type="ORF">Tco025E_07332</name>
</gene>
<proteinExistence type="predicted"/>
<keyword evidence="2" id="KW-0812">Transmembrane</keyword>
<evidence type="ECO:0000313" key="4">
    <source>
        <dbReference type="Proteomes" id="UP000284403"/>
    </source>
</evidence>
<evidence type="ECO:0000313" key="3">
    <source>
        <dbReference type="EMBL" id="RNF07833.1"/>
    </source>
</evidence>
<keyword evidence="4" id="KW-1185">Reference proteome</keyword>
<feature type="transmembrane region" description="Helical" evidence="2">
    <location>
        <begin position="49"/>
        <end position="67"/>
    </location>
</feature>
<organism evidence="3 4">
    <name type="scientific">Trypanosoma conorhini</name>
    <dbReference type="NCBI Taxonomy" id="83891"/>
    <lineage>
        <taxon>Eukaryota</taxon>
        <taxon>Discoba</taxon>
        <taxon>Euglenozoa</taxon>
        <taxon>Kinetoplastea</taxon>
        <taxon>Metakinetoplastina</taxon>
        <taxon>Trypanosomatida</taxon>
        <taxon>Trypanosomatidae</taxon>
        <taxon>Trypanosoma</taxon>
    </lineage>
</organism>
<dbReference type="RefSeq" id="XP_029225728.1">
    <property type="nucleotide sequence ID" value="XM_029374198.1"/>
</dbReference>
<keyword evidence="2" id="KW-0472">Membrane</keyword>
<dbReference type="AlphaFoldDB" id="A0A422NQT7"/>
<evidence type="ECO:0000256" key="1">
    <source>
        <dbReference type="SAM" id="MobiDB-lite"/>
    </source>
</evidence>
<name>A0A422NQT7_9TRYP</name>
<dbReference type="EMBL" id="MKKU01000554">
    <property type="protein sequence ID" value="RNF07833.1"/>
    <property type="molecule type" value="Genomic_DNA"/>
</dbReference>
<dbReference type="GeneID" id="40320943"/>
<accession>A0A422NQT7</accession>
<evidence type="ECO:0000256" key="2">
    <source>
        <dbReference type="SAM" id="Phobius"/>
    </source>
</evidence>
<sequence>MHAIPAKTRPGGILGPIGCFGKFSFLDSCGVLVGSGPQLEGVASAAVRAGFYFFLCGNGTFLFYWWMARPPSGAATRQFAKNAASKGPVAGDVPEAQPNGRARRRHAKELAGRAVE</sequence>